<organism evidence="2 3">
    <name type="scientific">Veillonella nakazawae</name>
    <dbReference type="NCBI Taxonomy" id="2682456"/>
    <lineage>
        <taxon>Bacteria</taxon>
        <taxon>Bacillati</taxon>
        <taxon>Bacillota</taxon>
        <taxon>Negativicutes</taxon>
        <taxon>Veillonellales</taxon>
        <taxon>Veillonellaceae</taxon>
        <taxon>Veillonella</taxon>
    </lineage>
</organism>
<protein>
    <recommendedName>
        <fullName evidence="1">Polymerase nucleotidyl transferase domain-containing protein</fullName>
    </recommendedName>
</protein>
<evidence type="ECO:0000313" key="3">
    <source>
        <dbReference type="Proteomes" id="UP001198010"/>
    </source>
</evidence>
<name>A0AB35H8R9_9FIRM</name>
<dbReference type="AlphaFoldDB" id="A0AB35H8R9"/>
<dbReference type="InterPro" id="IPR043519">
    <property type="entry name" value="NT_sf"/>
</dbReference>
<dbReference type="GO" id="GO:0016779">
    <property type="term" value="F:nucleotidyltransferase activity"/>
    <property type="evidence" value="ECO:0007669"/>
    <property type="project" value="InterPro"/>
</dbReference>
<evidence type="ECO:0000259" key="1">
    <source>
        <dbReference type="Pfam" id="PF01909"/>
    </source>
</evidence>
<proteinExistence type="predicted"/>
<dbReference type="Proteomes" id="UP001198010">
    <property type="component" value="Unassembled WGS sequence"/>
</dbReference>
<dbReference type="InterPro" id="IPR002934">
    <property type="entry name" value="Polymerase_NTP_transf_dom"/>
</dbReference>
<feature type="domain" description="Polymerase nucleotidyl transferase" evidence="1">
    <location>
        <begin position="28"/>
        <end position="87"/>
    </location>
</feature>
<dbReference type="RefSeq" id="WP_227283047.1">
    <property type="nucleotide sequence ID" value="NZ_JAJDLA010000002.1"/>
</dbReference>
<comment type="caution">
    <text evidence="2">The sequence shown here is derived from an EMBL/GenBank/DDBJ whole genome shotgun (WGS) entry which is preliminary data.</text>
</comment>
<gene>
    <name evidence="2" type="ORF">LJD63_02250</name>
</gene>
<dbReference type="SUPFAM" id="SSF81301">
    <property type="entry name" value="Nucleotidyltransferase"/>
    <property type="match status" value="1"/>
</dbReference>
<evidence type="ECO:0000313" key="2">
    <source>
        <dbReference type="EMBL" id="MCB8605083.1"/>
    </source>
</evidence>
<dbReference type="Pfam" id="PF01909">
    <property type="entry name" value="NTP_transf_2"/>
    <property type="match status" value="1"/>
</dbReference>
<accession>A0AB35H8R9</accession>
<dbReference type="EMBL" id="JAJDLA010000002">
    <property type="protein sequence ID" value="MCB8605083.1"/>
    <property type="molecule type" value="Genomic_DNA"/>
</dbReference>
<sequence length="105" mass="12369">MDLLKKYKNNHIIEKLIENIFLYSRFNNVYLFGSILSNVKINISDIDMLLIYDLFTNDIVHSVDNIKAKLKDITGHEIHLTVLSISELNELRFLEKLNSKYLKIK</sequence>
<dbReference type="Gene3D" id="3.30.460.10">
    <property type="entry name" value="Beta Polymerase, domain 2"/>
    <property type="match status" value="1"/>
</dbReference>
<reference evidence="2" key="1">
    <citation type="submission" date="2021-10" db="EMBL/GenBank/DDBJ databases">
        <title>Collection of gut derived symbiotic bacterial strains cultured from healthy donors.</title>
        <authorList>
            <person name="Lin H."/>
            <person name="Littmann E."/>
            <person name="Kohout C."/>
            <person name="Pamer E.G."/>
        </authorList>
    </citation>
    <scope>NUCLEOTIDE SEQUENCE</scope>
    <source>
        <strain evidence="2">DFI.4.35</strain>
    </source>
</reference>